<sequence length="107" mass="11712">MNNSLCNSSSTEAGVLVAITGHGPTPSEGGTYYHWWGRMTREQAPYSPGIQWRDLRPSSSDLICTTYTAELRWNLVPNLKLSGPQTDTLPPGHRGPSVASKREVNVT</sequence>
<keyword evidence="3" id="KW-1185">Reference proteome</keyword>
<organism evidence="2 3">
    <name type="scientific">Araneus ventricosus</name>
    <name type="common">Orbweaver spider</name>
    <name type="synonym">Epeira ventricosa</name>
    <dbReference type="NCBI Taxonomy" id="182803"/>
    <lineage>
        <taxon>Eukaryota</taxon>
        <taxon>Metazoa</taxon>
        <taxon>Ecdysozoa</taxon>
        <taxon>Arthropoda</taxon>
        <taxon>Chelicerata</taxon>
        <taxon>Arachnida</taxon>
        <taxon>Araneae</taxon>
        <taxon>Araneomorphae</taxon>
        <taxon>Entelegynae</taxon>
        <taxon>Araneoidea</taxon>
        <taxon>Araneidae</taxon>
        <taxon>Araneus</taxon>
    </lineage>
</organism>
<evidence type="ECO:0000313" key="2">
    <source>
        <dbReference type="EMBL" id="GBM48178.1"/>
    </source>
</evidence>
<protein>
    <submittedName>
        <fullName evidence="2">Uncharacterized protein</fullName>
    </submittedName>
</protein>
<gene>
    <name evidence="2" type="ORF">AVEN_138308_1</name>
</gene>
<dbReference type="AlphaFoldDB" id="A0A4Y2G6D4"/>
<comment type="caution">
    <text evidence="2">The sequence shown here is derived from an EMBL/GenBank/DDBJ whole genome shotgun (WGS) entry which is preliminary data.</text>
</comment>
<evidence type="ECO:0000313" key="3">
    <source>
        <dbReference type="Proteomes" id="UP000499080"/>
    </source>
</evidence>
<dbReference type="EMBL" id="BGPR01001206">
    <property type="protein sequence ID" value="GBM48178.1"/>
    <property type="molecule type" value="Genomic_DNA"/>
</dbReference>
<reference evidence="2 3" key="1">
    <citation type="journal article" date="2019" name="Sci. Rep.">
        <title>Orb-weaving spider Araneus ventricosus genome elucidates the spidroin gene catalogue.</title>
        <authorList>
            <person name="Kono N."/>
            <person name="Nakamura H."/>
            <person name="Ohtoshi R."/>
            <person name="Moran D.A.P."/>
            <person name="Shinohara A."/>
            <person name="Yoshida Y."/>
            <person name="Fujiwara M."/>
            <person name="Mori M."/>
            <person name="Tomita M."/>
            <person name="Arakawa K."/>
        </authorList>
    </citation>
    <scope>NUCLEOTIDE SEQUENCE [LARGE SCALE GENOMIC DNA]</scope>
</reference>
<proteinExistence type="predicted"/>
<name>A0A4Y2G6D4_ARAVE</name>
<accession>A0A4Y2G6D4</accession>
<feature type="region of interest" description="Disordered" evidence="1">
    <location>
        <begin position="81"/>
        <end position="107"/>
    </location>
</feature>
<evidence type="ECO:0000256" key="1">
    <source>
        <dbReference type="SAM" id="MobiDB-lite"/>
    </source>
</evidence>
<dbReference type="Proteomes" id="UP000499080">
    <property type="component" value="Unassembled WGS sequence"/>
</dbReference>